<organism evidence="3">
    <name type="scientific">Trypanosoma brucei equiperdum</name>
    <dbReference type="NCBI Taxonomy" id="630700"/>
    <lineage>
        <taxon>Eukaryota</taxon>
        <taxon>Discoba</taxon>
        <taxon>Euglenozoa</taxon>
        <taxon>Kinetoplastea</taxon>
        <taxon>Metakinetoplastina</taxon>
        <taxon>Trypanosomatida</taxon>
        <taxon>Trypanosomatidae</taxon>
        <taxon>Trypanosoma</taxon>
    </lineage>
</organism>
<protein>
    <submittedName>
        <fullName evidence="3">UBX domain-containing protein</fullName>
    </submittedName>
</protein>
<evidence type="ECO:0000256" key="1">
    <source>
        <dbReference type="SAM" id="MobiDB-lite"/>
    </source>
</evidence>
<dbReference type="Pfam" id="PF14555">
    <property type="entry name" value="UBA_4"/>
    <property type="match status" value="1"/>
</dbReference>
<evidence type="ECO:0000313" key="3">
    <source>
        <dbReference type="EMBL" id="RHW73677.1"/>
    </source>
</evidence>
<reference evidence="3 6" key="1">
    <citation type="submission" date="2018-09" db="EMBL/GenBank/DDBJ databases">
        <title>whole genome sequence of T. equiperdum IVM-t1 strain.</title>
        <authorList>
            <person name="Suganuma K."/>
        </authorList>
    </citation>
    <scope>NUCLEOTIDE SEQUENCE [LARGE SCALE GENOMIC DNA]</scope>
    <source>
        <strain evidence="3 6">IVM-t1</strain>
    </source>
</reference>
<evidence type="ECO:0000313" key="2">
    <source>
        <dbReference type="EMBL" id="RHW73513.1"/>
    </source>
</evidence>
<proteinExistence type="predicted"/>
<dbReference type="Gene3D" id="3.40.30.10">
    <property type="entry name" value="Glutaredoxin"/>
    <property type="match status" value="1"/>
</dbReference>
<feature type="region of interest" description="Disordered" evidence="1">
    <location>
        <begin position="46"/>
        <end position="67"/>
    </location>
</feature>
<evidence type="ECO:0000313" key="4">
    <source>
        <dbReference type="EMBL" id="RHW73732.1"/>
    </source>
</evidence>
<dbReference type="EMBL" id="QSBY01000003">
    <property type="protein sequence ID" value="RHW73513.1"/>
    <property type="molecule type" value="Genomic_DNA"/>
</dbReference>
<comment type="caution">
    <text evidence="3">The sequence shown here is derived from an EMBL/GenBank/DDBJ whole genome shotgun (WGS) entry which is preliminary data.</text>
</comment>
<dbReference type="EMBL" id="QSBY01000003">
    <property type="protein sequence ID" value="RHW73677.1"/>
    <property type="molecule type" value="Genomic_DNA"/>
</dbReference>
<sequence length="403" mass="44980">MDEDVVQIFMAMCDCSETVAISLLSEANFDVDYAYHLHMSRTQGADESVTSLHGTSPQGEAPHLQEPELPHASYVVNRLDGGGGYVGGNYPHERDFLLDEVESEQDLLDSVFPIPAFVHRSPEPFDTFCTDSLNRDQWVILSFVLNDFTGFCVNRDIWRSEDLLEVLSMFSIYQTTADEGEGPGLAHGYRLDVEKDIPTLLIINPITRVKETRIPINVHEATIESYEVKNALLTFVGERGSPNQWEECRLRGTYENASPVLHTENSREYVDVEETSIPFPEPEAGRRDEANEGVVAQPPQILAVDISPYEVPAEVGSAFTLRCRLPKEQLTLRLKPEMPVLLLLKYLSTRLYFSQSTAFPGGVPNCSLRVGFPPKDLIVEDGEVQLGTCPGLRSGDTVVLHIH</sequence>
<dbReference type="Proteomes" id="UP000266743">
    <property type="component" value="Chromosome 3"/>
</dbReference>
<gene>
    <name evidence="2" type="ORF">DPX39_030052500</name>
    <name evidence="4" type="ORF">DPX39_030057500</name>
    <name evidence="3" type="ORF">DPX39_030062500</name>
    <name evidence="5" type="ORF">DPX39_030067500</name>
</gene>
<feature type="compositionally biased region" description="Polar residues" evidence="1">
    <location>
        <begin position="46"/>
        <end position="58"/>
    </location>
</feature>
<name>A0A3L6LED7_9TRYP</name>
<accession>A0A3L6LED7</accession>
<evidence type="ECO:0000313" key="6">
    <source>
        <dbReference type="Proteomes" id="UP000266743"/>
    </source>
</evidence>
<dbReference type="SUPFAM" id="SSF52833">
    <property type="entry name" value="Thioredoxin-like"/>
    <property type="match status" value="1"/>
</dbReference>
<dbReference type="EMBL" id="QSBY01000003">
    <property type="protein sequence ID" value="RHW73895.1"/>
    <property type="molecule type" value="Genomic_DNA"/>
</dbReference>
<dbReference type="Gene3D" id="3.10.20.90">
    <property type="entry name" value="Phosphatidylinositol 3-kinase Catalytic Subunit, Chain A, domain 1"/>
    <property type="match status" value="1"/>
</dbReference>
<dbReference type="EMBL" id="QSBY01000003">
    <property type="protein sequence ID" value="RHW73732.1"/>
    <property type="molecule type" value="Genomic_DNA"/>
</dbReference>
<dbReference type="InterPro" id="IPR036249">
    <property type="entry name" value="Thioredoxin-like_sf"/>
</dbReference>
<dbReference type="AlphaFoldDB" id="A0A3L6LED7"/>
<evidence type="ECO:0000313" key="5">
    <source>
        <dbReference type="EMBL" id="RHW73895.1"/>
    </source>
</evidence>